<gene>
    <name evidence="1" type="ORF">GUJ93_ZPchr0002g23106</name>
</gene>
<dbReference type="EMBL" id="JAAALK010000287">
    <property type="protein sequence ID" value="KAG8059459.1"/>
    <property type="molecule type" value="Genomic_DNA"/>
</dbReference>
<sequence>MSIARILCIGGAIDEHYEVVVTVFGPKDVMLFHSATALATRFETAYQETTLQMFAELQFMVDTHLRASACRYLPSRRAGTRQSFYLGTSTASDPVGG</sequence>
<dbReference type="AlphaFoldDB" id="A0A8J5S310"/>
<dbReference type="Proteomes" id="UP000729402">
    <property type="component" value="Unassembled WGS sequence"/>
</dbReference>
<name>A0A8J5S310_ZIZPA</name>
<evidence type="ECO:0000313" key="2">
    <source>
        <dbReference type="Proteomes" id="UP000729402"/>
    </source>
</evidence>
<accession>A0A8J5S310</accession>
<organism evidence="1 2">
    <name type="scientific">Zizania palustris</name>
    <name type="common">Northern wild rice</name>
    <dbReference type="NCBI Taxonomy" id="103762"/>
    <lineage>
        <taxon>Eukaryota</taxon>
        <taxon>Viridiplantae</taxon>
        <taxon>Streptophyta</taxon>
        <taxon>Embryophyta</taxon>
        <taxon>Tracheophyta</taxon>
        <taxon>Spermatophyta</taxon>
        <taxon>Magnoliopsida</taxon>
        <taxon>Liliopsida</taxon>
        <taxon>Poales</taxon>
        <taxon>Poaceae</taxon>
        <taxon>BOP clade</taxon>
        <taxon>Oryzoideae</taxon>
        <taxon>Oryzeae</taxon>
        <taxon>Zizaniinae</taxon>
        <taxon>Zizania</taxon>
    </lineage>
</organism>
<proteinExistence type="predicted"/>
<keyword evidence="2" id="KW-1185">Reference proteome</keyword>
<reference evidence="1" key="1">
    <citation type="journal article" date="2021" name="bioRxiv">
        <title>Whole Genome Assembly and Annotation of Northern Wild Rice, Zizania palustris L., Supports a Whole Genome Duplication in the Zizania Genus.</title>
        <authorList>
            <person name="Haas M."/>
            <person name="Kono T."/>
            <person name="Macchietto M."/>
            <person name="Millas R."/>
            <person name="McGilp L."/>
            <person name="Shao M."/>
            <person name="Duquette J."/>
            <person name="Hirsch C.N."/>
            <person name="Kimball J."/>
        </authorList>
    </citation>
    <scope>NUCLEOTIDE SEQUENCE</scope>
    <source>
        <tissue evidence="1">Fresh leaf tissue</tissue>
    </source>
</reference>
<protein>
    <submittedName>
        <fullName evidence="1">Uncharacterized protein</fullName>
    </submittedName>
</protein>
<comment type="caution">
    <text evidence="1">The sequence shown here is derived from an EMBL/GenBank/DDBJ whole genome shotgun (WGS) entry which is preliminary data.</text>
</comment>
<evidence type="ECO:0000313" key="1">
    <source>
        <dbReference type="EMBL" id="KAG8059459.1"/>
    </source>
</evidence>
<reference evidence="1" key="2">
    <citation type="submission" date="2021-02" db="EMBL/GenBank/DDBJ databases">
        <authorList>
            <person name="Kimball J.A."/>
            <person name="Haas M.W."/>
            <person name="Macchietto M."/>
            <person name="Kono T."/>
            <person name="Duquette J."/>
            <person name="Shao M."/>
        </authorList>
    </citation>
    <scope>NUCLEOTIDE SEQUENCE</scope>
    <source>
        <tissue evidence="1">Fresh leaf tissue</tissue>
    </source>
</reference>